<keyword evidence="5" id="KW-1185">Reference proteome</keyword>
<organism evidence="4 5">
    <name type="scientific">Sphagnum jensenii</name>
    <dbReference type="NCBI Taxonomy" id="128206"/>
    <lineage>
        <taxon>Eukaryota</taxon>
        <taxon>Viridiplantae</taxon>
        <taxon>Streptophyta</taxon>
        <taxon>Embryophyta</taxon>
        <taxon>Bryophyta</taxon>
        <taxon>Sphagnophytina</taxon>
        <taxon>Sphagnopsida</taxon>
        <taxon>Sphagnales</taxon>
        <taxon>Sphagnaceae</taxon>
        <taxon>Sphagnum</taxon>
    </lineage>
</organism>
<dbReference type="Proteomes" id="UP001497444">
    <property type="component" value="Chromosome 18"/>
</dbReference>
<feature type="domain" description="EF-hand" evidence="3">
    <location>
        <begin position="234"/>
        <end position="269"/>
    </location>
</feature>
<evidence type="ECO:0000313" key="4">
    <source>
        <dbReference type="EMBL" id="CAK9266147.1"/>
    </source>
</evidence>
<dbReference type="InterPro" id="IPR011992">
    <property type="entry name" value="EF-hand-dom_pair"/>
</dbReference>
<keyword evidence="1" id="KW-0106">Calcium</keyword>
<dbReference type="CDD" id="cd00051">
    <property type="entry name" value="EFh"/>
    <property type="match status" value="1"/>
</dbReference>
<feature type="domain" description="EF-hand" evidence="3">
    <location>
        <begin position="392"/>
        <end position="427"/>
    </location>
</feature>
<dbReference type="PROSITE" id="PS50222">
    <property type="entry name" value="EF_HAND_2"/>
    <property type="match status" value="3"/>
</dbReference>
<proteinExistence type="predicted"/>
<dbReference type="EMBL" id="OZ020113">
    <property type="protein sequence ID" value="CAK9266147.1"/>
    <property type="molecule type" value="Genomic_DNA"/>
</dbReference>
<dbReference type="Pfam" id="PF13833">
    <property type="entry name" value="EF-hand_8"/>
    <property type="match status" value="1"/>
</dbReference>
<dbReference type="SUPFAM" id="SSF47473">
    <property type="entry name" value="EF-hand"/>
    <property type="match status" value="2"/>
</dbReference>
<dbReference type="InterPro" id="IPR002048">
    <property type="entry name" value="EF_hand_dom"/>
</dbReference>
<protein>
    <recommendedName>
        <fullName evidence="3">EF-hand domain-containing protein</fullName>
    </recommendedName>
</protein>
<dbReference type="Gene3D" id="1.10.238.10">
    <property type="entry name" value="EF-hand"/>
    <property type="match status" value="2"/>
</dbReference>
<dbReference type="PROSITE" id="PS00018">
    <property type="entry name" value="EF_HAND_1"/>
    <property type="match status" value="3"/>
</dbReference>
<name>A0ABP0WIC0_9BRYO</name>
<feature type="domain" description="EF-hand" evidence="3">
    <location>
        <begin position="347"/>
        <end position="382"/>
    </location>
</feature>
<reference evidence="4" key="1">
    <citation type="submission" date="2024-02" db="EMBL/GenBank/DDBJ databases">
        <authorList>
            <consortium name="ELIXIR-Norway"/>
            <consortium name="Elixir Norway"/>
        </authorList>
    </citation>
    <scope>NUCLEOTIDE SEQUENCE</scope>
</reference>
<evidence type="ECO:0000256" key="1">
    <source>
        <dbReference type="ARBA" id="ARBA00022837"/>
    </source>
</evidence>
<gene>
    <name evidence="4" type="ORF">CSSPJE1EN1_LOCUS11625</name>
</gene>
<accession>A0ABP0WIC0</accession>
<feature type="region of interest" description="Disordered" evidence="2">
    <location>
        <begin position="73"/>
        <end position="97"/>
    </location>
</feature>
<sequence length="446" mass="49307">MLVFWSACFATSSSSSSSSLQVRSQRRRCNSSSLLLLRTRERSFRECTTLPVSSRRCCRIFERIQIKRVEYKRRQTEKQTGRGEEGREEERGESKAEVEGLLTKMAPPEGGIHVLDGSGIREGLANGNVIAKERFAQSDEGGKGHLTTAELRRAAEAEAAALLLGARIQSQILDRAFDTAVVDQGSEQEVDEQAFAAVLENYLLAIADSLDDEPLLVSVLDGTAIKMLLEDEDEFAMLAETLFTELDTDDSGKLSRNELRPAILQLGIEQGVPPAAATPEADELLTKLLTKYGQGSEELGQAQFASLLQEVLQDMADSLTQHPITVVRDARLLDGSHLLKVLADENAFLEMTELMFSELDVNKDGKLNKSEVRTMFENQGTQWGLPPGNEPAAEQVYDEVFKVIDTDQSGELDKTEFKVLAKVILENLAEELRMNPILVDIETAAR</sequence>
<dbReference type="SMART" id="SM00054">
    <property type="entry name" value="EFh"/>
    <property type="match status" value="4"/>
</dbReference>
<evidence type="ECO:0000256" key="2">
    <source>
        <dbReference type="SAM" id="MobiDB-lite"/>
    </source>
</evidence>
<evidence type="ECO:0000313" key="5">
    <source>
        <dbReference type="Proteomes" id="UP001497444"/>
    </source>
</evidence>
<dbReference type="PANTHER" id="PTHR34574">
    <property type="entry name" value="CALCIUM-BINDING EF-HAND FAMILY PROTEIN-RELATED"/>
    <property type="match status" value="1"/>
</dbReference>
<dbReference type="Pfam" id="PF13499">
    <property type="entry name" value="EF-hand_7"/>
    <property type="match status" value="1"/>
</dbReference>
<dbReference type="InterPro" id="IPR018247">
    <property type="entry name" value="EF_Hand_1_Ca_BS"/>
</dbReference>
<dbReference type="PANTHER" id="PTHR34574:SF3">
    <property type="entry name" value="CALCIUM-BINDING EF HAND FAMILY PROTEIN"/>
    <property type="match status" value="1"/>
</dbReference>
<evidence type="ECO:0000259" key="3">
    <source>
        <dbReference type="PROSITE" id="PS50222"/>
    </source>
</evidence>